<comment type="similarity">
    <text evidence="1">Belongs to the asp23 family.</text>
</comment>
<dbReference type="STRING" id="1855823.MCCS_13640"/>
<evidence type="ECO:0000256" key="1">
    <source>
        <dbReference type="ARBA" id="ARBA00005721"/>
    </source>
</evidence>
<evidence type="ECO:0000313" key="3">
    <source>
        <dbReference type="EMBL" id="QIH78563.1"/>
    </source>
</evidence>
<dbReference type="GeneID" id="35295486"/>
<dbReference type="KEGG" id="mcak:MCCS_13640"/>
<evidence type="ECO:0000313" key="4">
    <source>
        <dbReference type="Proteomes" id="UP000194154"/>
    </source>
</evidence>
<proteinExistence type="inferred from homology"/>
<dbReference type="PANTHER" id="PTHR34297:SF1">
    <property type="entry name" value="ASP23_GLS24 FAMILY ENVELOPE STRESS RESPONSE PROTEIN"/>
    <property type="match status" value="1"/>
</dbReference>
<dbReference type="Proteomes" id="UP000501122">
    <property type="component" value="Chromosome"/>
</dbReference>
<reference evidence="2" key="2">
    <citation type="submission" date="2017-04" db="EMBL/GenBank/DDBJ databases">
        <authorList>
            <person name="Afonso C.L."/>
            <person name="Miller P.J."/>
            <person name="Scott M.A."/>
            <person name="Spackman E."/>
            <person name="Goraichik I."/>
            <person name="Dimitrov K.M."/>
            <person name="Suarez D.L."/>
            <person name="Swayne D.E."/>
        </authorList>
    </citation>
    <scope>NUCLEOTIDE SEQUENCE</scope>
    <source>
        <strain evidence="2">KM45013</strain>
    </source>
</reference>
<reference evidence="2 4" key="1">
    <citation type="journal article" date="2017" name="Int. J. Syst. Evol. Microbiol.">
        <title>Macrococcus canis sp. nov., a skin bacterium associated with infections in dogs.</title>
        <authorList>
            <person name="Gobeli Brawand S."/>
            <person name="Cotting K."/>
            <person name="Gomez-Sanz E."/>
            <person name="Collaud A."/>
            <person name="Thomann A."/>
            <person name="Brodard I."/>
            <person name="Rodriguez-Campos S."/>
            <person name="Strauss C."/>
            <person name="Perreten V."/>
        </authorList>
    </citation>
    <scope>NUCLEOTIDE SEQUENCE [LARGE SCALE GENOMIC DNA]</scope>
    <source>
        <strain evidence="2 4">KM45013</strain>
    </source>
</reference>
<dbReference type="EMBL" id="CP021059">
    <property type="protein sequence ID" value="ARQ07006.1"/>
    <property type="molecule type" value="Genomic_DNA"/>
</dbReference>
<dbReference type="InterPro" id="IPR005531">
    <property type="entry name" value="Asp23"/>
</dbReference>
<keyword evidence="4" id="KW-1185">Reference proteome</keyword>
<reference evidence="3" key="3">
    <citation type="journal article" date="2020" name="Antimicrob. Agents Chemother.">
        <title>The novel macrolide resistance genes mef(D), msr(F) and msr(H) are present on resistance islands in Macrococcus canis, Macrococcus caseolyticus and Staphylococcus aureus.</title>
        <authorList>
            <person name="Schwendener S."/>
            <person name="Dona V."/>
            <person name="Perreten V."/>
        </authorList>
    </citation>
    <scope>NUCLEOTIDE SEQUENCE</scope>
    <source>
        <strain evidence="3">Epi0076A</strain>
    </source>
</reference>
<dbReference type="Pfam" id="PF03780">
    <property type="entry name" value="Asp23"/>
    <property type="match status" value="1"/>
</dbReference>
<sequence length="115" mass="12369">MIETNKKGNLGTVEIAPSVIELIASIAVSEVKGVSLVQKSKSLEKLGVKNQRGVQVDTKDDAIVLDAYCAFDYGTKIAKTATLVQKAIKNALGNMTAIEPSQINIHIVNVKFKEN</sequence>
<organism evidence="2 4">
    <name type="scientific">Macrococcoides canis</name>
    <dbReference type="NCBI Taxonomy" id="1855823"/>
    <lineage>
        <taxon>Bacteria</taxon>
        <taxon>Bacillati</taxon>
        <taxon>Bacillota</taxon>
        <taxon>Bacilli</taxon>
        <taxon>Bacillales</taxon>
        <taxon>Staphylococcaceae</taxon>
        <taxon>Macrococcoides</taxon>
    </lineage>
</organism>
<dbReference type="PANTHER" id="PTHR34297">
    <property type="entry name" value="HYPOTHETICAL CYTOSOLIC PROTEIN-RELATED"/>
    <property type="match status" value="1"/>
</dbReference>
<dbReference type="AlphaFoldDB" id="A0A1W7AC57"/>
<dbReference type="EMBL" id="CP047363">
    <property type="protein sequence ID" value="QIH78563.1"/>
    <property type="molecule type" value="Genomic_DNA"/>
</dbReference>
<gene>
    <name evidence="3" type="ORF">GTN30_07730</name>
    <name evidence="2" type="ORF">MCCS_13640</name>
</gene>
<accession>A0A1W7AC57</accession>
<dbReference type="OrthoDB" id="9793465at2"/>
<dbReference type="RefSeq" id="WP_086042639.1">
    <property type="nucleotide sequence ID" value="NZ_CBCRZA010000002.1"/>
</dbReference>
<dbReference type="Proteomes" id="UP000194154">
    <property type="component" value="Chromosome"/>
</dbReference>
<name>A0A1W7AC57_9STAP</name>
<protein>
    <submittedName>
        <fullName evidence="3">Asp23/Gls24 family envelope stress response protein</fullName>
    </submittedName>
</protein>
<evidence type="ECO:0000313" key="2">
    <source>
        <dbReference type="EMBL" id="ARQ07006.1"/>
    </source>
</evidence>